<organism evidence="2 3">
    <name type="scientific">Ophiobolus disseminans</name>
    <dbReference type="NCBI Taxonomy" id="1469910"/>
    <lineage>
        <taxon>Eukaryota</taxon>
        <taxon>Fungi</taxon>
        <taxon>Dikarya</taxon>
        <taxon>Ascomycota</taxon>
        <taxon>Pezizomycotina</taxon>
        <taxon>Dothideomycetes</taxon>
        <taxon>Pleosporomycetidae</taxon>
        <taxon>Pleosporales</taxon>
        <taxon>Pleosporineae</taxon>
        <taxon>Phaeosphaeriaceae</taxon>
        <taxon>Ophiobolus</taxon>
    </lineage>
</organism>
<feature type="transmembrane region" description="Helical" evidence="1">
    <location>
        <begin position="149"/>
        <end position="172"/>
    </location>
</feature>
<keyword evidence="3" id="KW-1185">Reference proteome</keyword>
<feature type="transmembrane region" description="Helical" evidence="1">
    <location>
        <begin position="59"/>
        <end position="83"/>
    </location>
</feature>
<evidence type="ECO:0000313" key="3">
    <source>
        <dbReference type="Proteomes" id="UP000799424"/>
    </source>
</evidence>
<name>A0A6A6ZMD2_9PLEO</name>
<feature type="transmembrane region" description="Helical" evidence="1">
    <location>
        <begin position="95"/>
        <end position="119"/>
    </location>
</feature>
<reference evidence="2" key="1">
    <citation type="journal article" date="2020" name="Stud. Mycol.">
        <title>101 Dothideomycetes genomes: a test case for predicting lifestyles and emergence of pathogens.</title>
        <authorList>
            <person name="Haridas S."/>
            <person name="Albert R."/>
            <person name="Binder M."/>
            <person name="Bloem J."/>
            <person name="Labutti K."/>
            <person name="Salamov A."/>
            <person name="Andreopoulos B."/>
            <person name="Baker S."/>
            <person name="Barry K."/>
            <person name="Bills G."/>
            <person name="Bluhm B."/>
            <person name="Cannon C."/>
            <person name="Castanera R."/>
            <person name="Culley D."/>
            <person name="Daum C."/>
            <person name="Ezra D."/>
            <person name="Gonzalez J."/>
            <person name="Henrissat B."/>
            <person name="Kuo A."/>
            <person name="Liang C."/>
            <person name="Lipzen A."/>
            <person name="Lutzoni F."/>
            <person name="Magnuson J."/>
            <person name="Mondo S."/>
            <person name="Nolan M."/>
            <person name="Ohm R."/>
            <person name="Pangilinan J."/>
            <person name="Park H.-J."/>
            <person name="Ramirez L."/>
            <person name="Alfaro M."/>
            <person name="Sun H."/>
            <person name="Tritt A."/>
            <person name="Yoshinaga Y."/>
            <person name="Zwiers L.-H."/>
            <person name="Turgeon B."/>
            <person name="Goodwin S."/>
            <person name="Spatafora J."/>
            <person name="Crous P."/>
            <person name="Grigoriev I."/>
        </authorList>
    </citation>
    <scope>NUCLEOTIDE SEQUENCE</scope>
    <source>
        <strain evidence="2">CBS 113818</strain>
    </source>
</reference>
<evidence type="ECO:0000256" key="1">
    <source>
        <dbReference type="SAM" id="Phobius"/>
    </source>
</evidence>
<protein>
    <submittedName>
        <fullName evidence="2">Uncharacterized protein</fullName>
    </submittedName>
</protein>
<dbReference type="Proteomes" id="UP000799424">
    <property type="component" value="Unassembled WGS sequence"/>
</dbReference>
<keyword evidence="1" id="KW-1133">Transmembrane helix</keyword>
<dbReference type="AlphaFoldDB" id="A0A6A6ZMD2"/>
<dbReference type="EMBL" id="MU006235">
    <property type="protein sequence ID" value="KAF2821933.1"/>
    <property type="molecule type" value="Genomic_DNA"/>
</dbReference>
<keyword evidence="1" id="KW-0472">Membrane</keyword>
<dbReference type="OrthoDB" id="3550824at2759"/>
<sequence length="220" mass="25244">MLCAGMIVPVCACLTTFLQIQWNDPGLQPHATENKDRSQVPRFYWHGIELTGTGSVLDFLAFLSQAFSVLSFLVIFIISSIFYRGSPHFSRSSIIAFAAFLHIFIVITPTIFLSARTIFVSLSANDDQMRPRCVFMPCSPQSILELDQAFALLLGLAMIAYEYGPSIWHWLVTKYVRRPYRRQYQYSQLPWTGERRIDDEDVEWPYGFYEPSGPSSNRMS</sequence>
<evidence type="ECO:0000313" key="2">
    <source>
        <dbReference type="EMBL" id="KAF2821933.1"/>
    </source>
</evidence>
<keyword evidence="1" id="KW-0812">Transmembrane</keyword>
<proteinExistence type="predicted"/>
<accession>A0A6A6ZMD2</accession>
<gene>
    <name evidence="2" type="ORF">CC86DRAFT_94045</name>
</gene>